<evidence type="ECO:0000313" key="2">
    <source>
        <dbReference type="EMBL" id="WFU61435.1"/>
    </source>
</evidence>
<dbReference type="Proteomes" id="UP001221546">
    <property type="component" value="Chromosome"/>
</dbReference>
<dbReference type="EMBL" id="CP121646">
    <property type="protein sequence ID" value="WFU61435.1"/>
    <property type="molecule type" value="Genomic_DNA"/>
</dbReference>
<protein>
    <submittedName>
        <fullName evidence="2">Uncharacterized protein</fullName>
    </submittedName>
</protein>
<gene>
    <name evidence="2" type="ORF">QA636_28560</name>
</gene>
<proteinExistence type="predicted"/>
<accession>A0ABY8J7B5</accession>
<reference evidence="2 3" key="1">
    <citation type="submission" date="2023-04" db="EMBL/GenBank/DDBJ databases">
        <title>Australian commercial rhizobial inoculants.</title>
        <authorList>
            <person name="Kohlmeier M.G."/>
            <person name="O'Hara G.W."/>
            <person name="Colombi E."/>
            <person name="Ramsay J.P."/>
            <person name="Terpolilli J."/>
        </authorList>
    </citation>
    <scope>NUCLEOTIDE SEQUENCE [LARGE SCALE GENOMIC DNA]</scope>
    <source>
        <strain evidence="2 3">CB627</strain>
    </source>
</reference>
<name>A0ABY8J7B5_9BRAD</name>
<feature type="region of interest" description="Disordered" evidence="1">
    <location>
        <begin position="46"/>
        <end position="69"/>
    </location>
</feature>
<sequence length="123" mass="13274">MPELDRVLFVVEAEPAKVELAAISWSRIEPRLQGISRAARLDNLPVEPTAPHGLTNADEPHITGYTPVNNPNGPLEVRLSLVGEAVISTPHQAIREFRKITKASASTTSQIAGAYAGPFQINI</sequence>
<organism evidence="2 3">
    <name type="scientific">Bradyrhizobium brasilense</name>
    <dbReference type="NCBI Taxonomy" id="1419277"/>
    <lineage>
        <taxon>Bacteria</taxon>
        <taxon>Pseudomonadati</taxon>
        <taxon>Pseudomonadota</taxon>
        <taxon>Alphaproteobacteria</taxon>
        <taxon>Hyphomicrobiales</taxon>
        <taxon>Nitrobacteraceae</taxon>
        <taxon>Bradyrhizobium</taxon>
    </lineage>
</organism>
<evidence type="ECO:0000256" key="1">
    <source>
        <dbReference type="SAM" id="MobiDB-lite"/>
    </source>
</evidence>
<evidence type="ECO:0000313" key="3">
    <source>
        <dbReference type="Proteomes" id="UP001221546"/>
    </source>
</evidence>
<keyword evidence="3" id="KW-1185">Reference proteome</keyword>
<dbReference type="RefSeq" id="WP_310884960.1">
    <property type="nucleotide sequence ID" value="NZ_CP121646.1"/>
</dbReference>